<protein>
    <submittedName>
        <fullName evidence="2">Uncharacterized protein</fullName>
    </submittedName>
</protein>
<accession>A0A4Y2WDE4</accession>
<evidence type="ECO:0000313" key="3">
    <source>
        <dbReference type="Proteomes" id="UP000499080"/>
    </source>
</evidence>
<dbReference type="Proteomes" id="UP000499080">
    <property type="component" value="Unassembled WGS sequence"/>
</dbReference>
<evidence type="ECO:0000313" key="1">
    <source>
        <dbReference type="EMBL" id="GBO34672.1"/>
    </source>
</evidence>
<reference evidence="2 3" key="1">
    <citation type="journal article" date="2019" name="Sci. Rep.">
        <title>Orb-weaving spider Araneus ventricosus genome elucidates the spidroin gene catalogue.</title>
        <authorList>
            <person name="Kono N."/>
            <person name="Nakamura H."/>
            <person name="Ohtoshi R."/>
            <person name="Moran D.A.P."/>
            <person name="Shinohara A."/>
            <person name="Yoshida Y."/>
            <person name="Fujiwara M."/>
            <person name="Mori M."/>
            <person name="Tomita M."/>
            <person name="Arakawa K."/>
        </authorList>
    </citation>
    <scope>NUCLEOTIDE SEQUENCE [LARGE SCALE GENOMIC DNA]</scope>
</reference>
<proteinExistence type="predicted"/>
<sequence>MLVGRLSPRWSPPGLTPSLGRPDQCGYFYTTPAEGDVWPPTYDLTCNRPHTRRIFSGIVFRTWNPGPEADTLPLGYCGLRFEIRQIQNMKFHRYLEVGFFKDYYTFSLYTLCNRKLKS</sequence>
<dbReference type="AlphaFoldDB" id="A0A4Y2WDE4"/>
<keyword evidence="3" id="KW-1185">Reference proteome</keyword>
<comment type="caution">
    <text evidence="2">The sequence shown here is derived from an EMBL/GenBank/DDBJ whole genome shotgun (WGS) entry which is preliminary data.</text>
</comment>
<evidence type="ECO:0000313" key="2">
    <source>
        <dbReference type="EMBL" id="GBO34674.1"/>
    </source>
</evidence>
<dbReference type="EMBL" id="BGPR01058505">
    <property type="protein sequence ID" value="GBO34674.1"/>
    <property type="molecule type" value="Genomic_DNA"/>
</dbReference>
<gene>
    <name evidence="1" type="ORF">AVEN_135585_1</name>
    <name evidence="2" type="ORF">AVEN_136780_1</name>
</gene>
<organism evidence="2 3">
    <name type="scientific">Araneus ventricosus</name>
    <name type="common">Orbweaver spider</name>
    <name type="synonym">Epeira ventricosa</name>
    <dbReference type="NCBI Taxonomy" id="182803"/>
    <lineage>
        <taxon>Eukaryota</taxon>
        <taxon>Metazoa</taxon>
        <taxon>Ecdysozoa</taxon>
        <taxon>Arthropoda</taxon>
        <taxon>Chelicerata</taxon>
        <taxon>Arachnida</taxon>
        <taxon>Araneae</taxon>
        <taxon>Araneomorphae</taxon>
        <taxon>Entelegynae</taxon>
        <taxon>Araneoidea</taxon>
        <taxon>Araneidae</taxon>
        <taxon>Araneus</taxon>
    </lineage>
</organism>
<name>A0A4Y2WDE4_ARAVE</name>
<dbReference type="EMBL" id="BGPR01058504">
    <property type="protein sequence ID" value="GBO34672.1"/>
    <property type="molecule type" value="Genomic_DNA"/>
</dbReference>